<feature type="region of interest" description="Disordered" evidence="2">
    <location>
        <begin position="30"/>
        <end position="61"/>
    </location>
</feature>
<protein>
    <submittedName>
        <fullName evidence="4">Uncharacterized protein</fullName>
    </submittedName>
</protein>
<comment type="caution">
    <text evidence="4">The sequence shown here is derived from an EMBL/GenBank/DDBJ whole genome shotgun (WGS) entry which is preliminary data.</text>
</comment>
<keyword evidence="5" id="KW-1185">Reference proteome</keyword>
<evidence type="ECO:0000256" key="2">
    <source>
        <dbReference type="SAM" id="MobiDB-lite"/>
    </source>
</evidence>
<dbReference type="PANTHER" id="PTHR43649">
    <property type="entry name" value="ARABINOSE-BINDING PROTEIN-RELATED"/>
    <property type="match status" value="1"/>
</dbReference>
<gene>
    <name evidence="4" type="ORF">ACFQMJ_06325</name>
</gene>
<accession>A0ABW2FBJ3</accession>
<feature type="compositionally biased region" description="Low complexity" evidence="2">
    <location>
        <begin position="34"/>
        <end position="48"/>
    </location>
</feature>
<dbReference type="EMBL" id="JBHTAI010000003">
    <property type="protein sequence ID" value="MFC7148150.1"/>
    <property type="molecule type" value="Genomic_DNA"/>
</dbReference>
<keyword evidence="1 3" id="KW-0732">Signal</keyword>
<name>A0ABW2FBJ3_9BACL</name>
<dbReference type="Proteomes" id="UP001596378">
    <property type="component" value="Unassembled WGS sequence"/>
</dbReference>
<dbReference type="InterPro" id="IPR050490">
    <property type="entry name" value="Bact_solute-bd_prot1"/>
</dbReference>
<dbReference type="Gene3D" id="3.40.190.10">
    <property type="entry name" value="Periplasmic binding protein-like II"/>
    <property type="match status" value="2"/>
</dbReference>
<reference evidence="5" key="1">
    <citation type="journal article" date="2019" name="Int. J. Syst. Evol. Microbiol.">
        <title>The Global Catalogue of Microorganisms (GCM) 10K type strain sequencing project: providing services to taxonomists for standard genome sequencing and annotation.</title>
        <authorList>
            <consortium name="The Broad Institute Genomics Platform"/>
            <consortium name="The Broad Institute Genome Sequencing Center for Infectious Disease"/>
            <person name="Wu L."/>
            <person name="Ma J."/>
        </authorList>
    </citation>
    <scope>NUCLEOTIDE SEQUENCE [LARGE SCALE GENOMIC DNA]</scope>
    <source>
        <strain evidence="5">KCTC 12907</strain>
    </source>
</reference>
<dbReference type="PANTHER" id="PTHR43649:SF33">
    <property type="entry name" value="POLYGALACTURONAN_RHAMNOGALACTURONAN-BINDING PROTEIN YTCQ"/>
    <property type="match status" value="1"/>
</dbReference>
<evidence type="ECO:0000256" key="3">
    <source>
        <dbReference type="SAM" id="SignalP"/>
    </source>
</evidence>
<evidence type="ECO:0000313" key="5">
    <source>
        <dbReference type="Proteomes" id="UP001596378"/>
    </source>
</evidence>
<feature type="signal peptide" evidence="3">
    <location>
        <begin position="1"/>
        <end position="27"/>
    </location>
</feature>
<evidence type="ECO:0000256" key="1">
    <source>
        <dbReference type="ARBA" id="ARBA00022729"/>
    </source>
</evidence>
<proteinExistence type="predicted"/>
<organism evidence="4 5">
    <name type="scientific">Cohnella cellulosilytica</name>
    <dbReference type="NCBI Taxonomy" id="986710"/>
    <lineage>
        <taxon>Bacteria</taxon>
        <taxon>Bacillati</taxon>
        <taxon>Bacillota</taxon>
        <taxon>Bacilli</taxon>
        <taxon>Bacillales</taxon>
        <taxon>Paenibacillaceae</taxon>
        <taxon>Cohnella</taxon>
    </lineage>
</organism>
<feature type="chain" id="PRO_5047343709" evidence="3">
    <location>
        <begin position="28"/>
        <end position="571"/>
    </location>
</feature>
<evidence type="ECO:0000313" key="4">
    <source>
        <dbReference type="EMBL" id="MFC7148150.1"/>
    </source>
</evidence>
<sequence length="571" mass="64292">MKTRVFDAKRMSAGAIAALMVALTACSGGGNGASGSSPSQSPQQSGQAEQTAQTETGGKQQGGSFNLWLGWTITVNNESLIQKYWRENEPFVDVQIESTQGDASTALNLKLNTGGFEDAAIFGRSDVINTSMVRSGTIVPLEQYFDMPDQYPGLASIPKEYLEAMKDEDGHIWSIPTWFDQNPQDPWPGWASLGWFVREDVLEKAGMTFDDLATLEGLEQYLRAAGQQTDASGNKLIPLSFLSDANDENVILSTFGVSNATAGGVIPVEKKGDQYEFIYDNPQYKEAYRWMNKIYREDLLDKEAITDKKERYKEKNQSGRIAMNAGGFFNMDAHIWEVLNGPTEPAWYYQTIPYPKVPGVDRIGINQIVNPYPANDVYISNKTKNLDAILAFFDYSLQPLPEMQQVIDGGPPGVYWDWVDQPLGKWHYIDDNYQQLHDSGDAAKKASTTPELYATSSYSNKWYPWWNYAQTDSVAGRQKTIDFTEAIGKMGAIRVAESYDMVKSEPGSLWEKYLPELENVRKEYKAKLTMAKDDNAFEVEWNNFTSALEKRAHWSELKEEWHKLLAQQFGE</sequence>
<dbReference type="SUPFAM" id="SSF53850">
    <property type="entry name" value="Periplasmic binding protein-like II"/>
    <property type="match status" value="1"/>
</dbReference>
<feature type="compositionally biased region" description="Polar residues" evidence="2">
    <location>
        <begin position="49"/>
        <end position="61"/>
    </location>
</feature>
<dbReference type="PROSITE" id="PS51257">
    <property type="entry name" value="PROKAR_LIPOPROTEIN"/>
    <property type="match status" value="1"/>
</dbReference>
<dbReference type="RefSeq" id="WP_378048891.1">
    <property type="nucleotide sequence ID" value="NZ_JBHMDN010000018.1"/>
</dbReference>